<dbReference type="AlphaFoldDB" id="A0AAD9Z684"/>
<accession>A0AAD9Z684</accession>
<feature type="region of interest" description="Disordered" evidence="1">
    <location>
        <begin position="51"/>
        <end position="140"/>
    </location>
</feature>
<protein>
    <submittedName>
        <fullName evidence="2">Uncharacterized protein</fullName>
    </submittedName>
</protein>
<dbReference type="Proteomes" id="UP001276659">
    <property type="component" value="Unassembled WGS sequence"/>
</dbReference>
<keyword evidence="3" id="KW-1185">Reference proteome</keyword>
<gene>
    <name evidence="2" type="ORF">OEA41_005685</name>
</gene>
<feature type="compositionally biased region" description="Basic and acidic residues" evidence="1">
    <location>
        <begin position="61"/>
        <end position="70"/>
    </location>
</feature>
<evidence type="ECO:0000313" key="2">
    <source>
        <dbReference type="EMBL" id="KAK3172364.1"/>
    </source>
</evidence>
<feature type="region of interest" description="Disordered" evidence="1">
    <location>
        <begin position="248"/>
        <end position="292"/>
    </location>
</feature>
<comment type="caution">
    <text evidence="2">The sequence shown here is derived from an EMBL/GenBank/DDBJ whole genome shotgun (WGS) entry which is preliminary data.</text>
</comment>
<evidence type="ECO:0000256" key="1">
    <source>
        <dbReference type="SAM" id="MobiDB-lite"/>
    </source>
</evidence>
<feature type="compositionally biased region" description="Polar residues" evidence="1">
    <location>
        <begin position="71"/>
        <end position="89"/>
    </location>
</feature>
<dbReference type="EMBL" id="JASNWA010000007">
    <property type="protein sequence ID" value="KAK3172364.1"/>
    <property type="molecule type" value="Genomic_DNA"/>
</dbReference>
<proteinExistence type="predicted"/>
<evidence type="ECO:0000313" key="3">
    <source>
        <dbReference type="Proteomes" id="UP001276659"/>
    </source>
</evidence>
<organism evidence="2 3">
    <name type="scientific">Lepraria neglecta</name>
    <dbReference type="NCBI Taxonomy" id="209136"/>
    <lineage>
        <taxon>Eukaryota</taxon>
        <taxon>Fungi</taxon>
        <taxon>Dikarya</taxon>
        <taxon>Ascomycota</taxon>
        <taxon>Pezizomycotina</taxon>
        <taxon>Lecanoromycetes</taxon>
        <taxon>OSLEUM clade</taxon>
        <taxon>Lecanoromycetidae</taxon>
        <taxon>Lecanorales</taxon>
        <taxon>Lecanorineae</taxon>
        <taxon>Stereocaulaceae</taxon>
        <taxon>Lepraria</taxon>
    </lineage>
</organism>
<reference evidence="2" key="1">
    <citation type="submission" date="2022-11" db="EMBL/GenBank/DDBJ databases">
        <title>Chromosomal genome sequence assembly and mating type (MAT) locus characterization of the leprose asexual lichenized fungus Lepraria neglecta (Nyl.) Erichsen.</title>
        <authorList>
            <person name="Allen J.L."/>
            <person name="Pfeffer B."/>
        </authorList>
    </citation>
    <scope>NUCLEOTIDE SEQUENCE</scope>
    <source>
        <strain evidence="2">Allen 5258</strain>
    </source>
</reference>
<name>A0AAD9Z684_9LECA</name>
<feature type="compositionally biased region" description="Low complexity" evidence="1">
    <location>
        <begin position="90"/>
        <end position="140"/>
    </location>
</feature>
<feature type="compositionally biased region" description="Low complexity" evidence="1">
    <location>
        <begin position="254"/>
        <end position="265"/>
    </location>
</feature>
<sequence>MAGVPPSPMALMHPDLSLGPLRGPPSGLSCPPILAPICSLKANNIDGTLPPDDAIVATSDTVRDPNDPKNHPTQNPSESPDQKPQPSTTQNQEPSSSVSTSSMSNSASTLTSNSLSSQTSSEMTSSMSSSTVSSSSSSVSSSLAMATETTARYVIVGKPGADDTAINNYLQTVLDADQYKHVLYQLDETGKTGSKWFFGDELSGTDTFSYVHGINQSQADSIQKLSGVNYIFPDTVVEGLSTDRPGFDPNASIAAYTDPPATNDPPADKRSAPWMGTPHLVKRNPQVGYTRQVNGRDELKLLSNYYTADQLEEPEFN</sequence>